<gene>
    <name evidence="1" type="ORF">QCA50_018551</name>
</gene>
<name>A0AAW0FP84_9APHY</name>
<dbReference type="AlphaFoldDB" id="A0AAW0FP84"/>
<proteinExistence type="predicted"/>
<dbReference type="EMBL" id="JASBNA010000071">
    <property type="protein sequence ID" value="KAK7678490.1"/>
    <property type="molecule type" value="Genomic_DNA"/>
</dbReference>
<accession>A0AAW0FP84</accession>
<protein>
    <submittedName>
        <fullName evidence="1">Uncharacterized protein</fullName>
    </submittedName>
</protein>
<comment type="caution">
    <text evidence="1">The sequence shown here is derived from an EMBL/GenBank/DDBJ whole genome shotgun (WGS) entry which is preliminary data.</text>
</comment>
<evidence type="ECO:0000313" key="2">
    <source>
        <dbReference type="Proteomes" id="UP001385951"/>
    </source>
</evidence>
<sequence length="93" mass="10486">MSNLFSSQETLVNLTADEVEWRRTLNSSSRAGNTDAAELVDADENGLTLRQRILRLTRAVKRSAKHQLQSAKHGLVRVVRQVSEIIADSHVRY</sequence>
<evidence type="ECO:0000313" key="1">
    <source>
        <dbReference type="EMBL" id="KAK7678490.1"/>
    </source>
</evidence>
<reference evidence="1 2" key="1">
    <citation type="submission" date="2022-09" db="EMBL/GenBank/DDBJ databases">
        <authorList>
            <person name="Palmer J.M."/>
        </authorList>
    </citation>
    <scope>NUCLEOTIDE SEQUENCE [LARGE SCALE GENOMIC DNA]</scope>
    <source>
        <strain evidence="1 2">DSM 7382</strain>
    </source>
</reference>
<organism evidence="1 2">
    <name type="scientific">Cerrena zonata</name>
    <dbReference type="NCBI Taxonomy" id="2478898"/>
    <lineage>
        <taxon>Eukaryota</taxon>
        <taxon>Fungi</taxon>
        <taxon>Dikarya</taxon>
        <taxon>Basidiomycota</taxon>
        <taxon>Agaricomycotina</taxon>
        <taxon>Agaricomycetes</taxon>
        <taxon>Polyporales</taxon>
        <taxon>Cerrenaceae</taxon>
        <taxon>Cerrena</taxon>
    </lineage>
</organism>
<keyword evidence="2" id="KW-1185">Reference proteome</keyword>
<dbReference type="Proteomes" id="UP001385951">
    <property type="component" value="Unassembled WGS sequence"/>
</dbReference>